<dbReference type="InterPro" id="IPR036388">
    <property type="entry name" value="WH-like_DNA-bd_sf"/>
</dbReference>
<evidence type="ECO:0000256" key="2">
    <source>
        <dbReference type="ARBA" id="ARBA00023125"/>
    </source>
</evidence>
<evidence type="ECO:0000313" key="6">
    <source>
        <dbReference type="Proteomes" id="UP000436822"/>
    </source>
</evidence>
<evidence type="ECO:0000256" key="3">
    <source>
        <dbReference type="ARBA" id="ARBA00023163"/>
    </source>
</evidence>
<dbReference type="PROSITE" id="PS50956">
    <property type="entry name" value="HTH_ASNC_2"/>
    <property type="match status" value="1"/>
</dbReference>
<keyword evidence="2" id="KW-0238">DNA-binding</keyword>
<dbReference type="InterPro" id="IPR000485">
    <property type="entry name" value="AsnC-type_HTH_dom"/>
</dbReference>
<keyword evidence="3" id="KW-0804">Transcription</keyword>
<dbReference type="InterPro" id="IPR019887">
    <property type="entry name" value="Tscrpt_reg_AsnC/Lrp_C"/>
</dbReference>
<comment type="caution">
    <text evidence="5">The sequence shown here is derived from an EMBL/GenBank/DDBJ whole genome shotgun (WGS) entry which is preliminary data.</text>
</comment>
<dbReference type="SMART" id="SM00344">
    <property type="entry name" value="HTH_ASNC"/>
    <property type="match status" value="1"/>
</dbReference>
<dbReference type="Gene3D" id="1.10.10.10">
    <property type="entry name" value="Winged helix-like DNA-binding domain superfamily/Winged helix DNA-binding domain"/>
    <property type="match status" value="1"/>
</dbReference>
<dbReference type="GO" id="GO:0005829">
    <property type="term" value="C:cytosol"/>
    <property type="evidence" value="ECO:0007669"/>
    <property type="project" value="TreeGrafter"/>
</dbReference>
<accession>A0A6N6JIT2</accession>
<name>A0A6N6JIT2_9RHOB</name>
<dbReference type="GO" id="GO:0043565">
    <property type="term" value="F:sequence-specific DNA binding"/>
    <property type="evidence" value="ECO:0007669"/>
    <property type="project" value="InterPro"/>
</dbReference>
<dbReference type="GO" id="GO:0043200">
    <property type="term" value="P:response to amino acid"/>
    <property type="evidence" value="ECO:0007669"/>
    <property type="project" value="TreeGrafter"/>
</dbReference>
<organism evidence="5 6">
    <name type="scientific">Litoreibacter roseus</name>
    <dbReference type="NCBI Taxonomy" id="2601869"/>
    <lineage>
        <taxon>Bacteria</taxon>
        <taxon>Pseudomonadati</taxon>
        <taxon>Pseudomonadota</taxon>
        <taxon>Alphaproteobacteria</taxon>
        <taxon>Rhodobacterales</taxon>
        <taxon>Roseobacteraceae</taxon>
        <taxon>Litoreibacter</taxon>
    </lineage>
</organism>
<dbReference type="InterPro" id="IPR036390">
    <property type="entry name" value="WH_DNA-bd_sf"/>
</dbReference>
<dbReference type="SUPFAM" id="SSF46785">
    <property type="entry name" value="Winged helix' DNA-binding domain"/>
    <property type="match status" value="1"/>
</dbReference>
<dbReference type="Pfam" id="PF01037">
    <property type="entry name" value="AsnC_trans_reg"/>
    <property type="match status" value="1"/>
</dbReference>
<evidence type="ECO:0000259" key="4">
    <source>
        <dbReference type="PROSITE" id="PS50956"/>
    </source>
</evidence>
<dbReference type="EMBL" id="BLJE01000003">
    <property type="protein sequence ID" value="GFE66024.1"/>
    <property type="molecule type" value="Genomic_DNA"/>
</dbReference>
<dbReference type="Pfam" id="PF13412">
    <property type="entry name" value="HTH_24"/>
    <property type="match status" value="1"/>
</dbReference>
<dbReference type="PRINTS" id="PR00033">
    <property type="entry name" value="HTHASNC"/>
</dbReference>
<sequence>MLSQLMAENIDKMDRNILKLLQQDASISMDALAERVHLSRNACWRRIRQMEDAGVIRSRVALIDPAALGLGLTVFVMIRTNMHQSDWLETFARVVRDTPEIIGAHRMSGDLDYVLRVKVPDVDGYDRFYQRLIRQIPIADISASFVMDDIKDTTALPTDLAT</sequence>
<dbReference type="Proteomes" id="UP000436822">
    <property type="component" value="Unassembled WGS sequence"/>
</dbReference>
<evidence type="ECO:0000313" key="5">
    <source>
        <dbReference type="EMBL" id="GFE66024.1"/>
    </source>
</evidence>
<proteinExistence type="predicted"/>
<dbReference type="InterPro" id="IPR011008">
    <property type="entry name" value="Dimeric_a/b-barrel"/>
</dbReference>
<reference evidence="5 6" key="1">
    <citation type="submission" date="2019-12" db="EMBL/GenBank/DDBJ databases">
        <title>Litoreibacter badius sp. nov., a novel bacteriochlorophyll a-containing bacterium in the genus Litoreibacter.</title>
        <authorList>
            <person name="Kanamuro M."/>
            <person name="Takabe Y."/>
            <person name="Mori K."/>
            <person name="Takaichi S."/>
            <person name="Hanada S."/>
        </authorList>
    </citation>
    <scope>NUCLEOTIDE SEQUENCE [LARGE SCALE GENOMIC DNA]</scope>
    <source>
        <strain evidence="5 6">K6</strain>
    </source>
</reference>
<dbReference type="PANTHER" id="PTHR30154:SF17">
    <property type="entry name" value="DNA-BINDING TRANSCRIPTIONAL ACTIVATOR DECR"/>
    <property type="match status" value="1"/>
</dbReference>
<dbReference type="InterPro" id="IPR011991">
    <property type="entry name" value="ArsR-like_HTH"/>
</dbReference>
<gene>
    <name evidence="5" type="ORF">KIN_30980</name>
</gene>
<dbReference type="AlphaFoldDB" id="A0A6N6JIT2"/>
<keyword evidence="1" id="KW-0805">Transcription regulation</keyword>
<keyword evidence="6" id="KW-1185">Reference proteome</keyword>
<dbReference type="SUPFAM" id="SSF54909">
    <property type="entry name" value="Dimeric alpha+beta barrel"/>
    <property type="match status" value="1"/>
</dbReference>
<evidence type="ECO:0000256" key="1">
    <source>
        <dbReference type="ARBA" id="ARBA00023015"/>
    </source>
</evidence>
<feature type="domain" description="HTH asnC-type" evidence="4">
    <location>
        <begin position="10"/>
        <end position="71"/>
    </location>
</feature>
<dbReference type="CDD" id="cd00090">
    <property type="entry name" value="HTH_ARSR"/>
    <property type="match status" value="1"/>
</dbReference>
<protein>
    <submittedName>
        <fullName evidence="5">ArsR family transcriptional regulator</fullName>
    </submittedName>
</protein>
<dbReference type="PANTHER" id="PTHR30154">
    <property type="entry name" value="LEUCINE-RESPONSIVE REGULATORY PROTEIN"/>
    <property type="match status" value="1"/>
</dbReference>
<dbReference type="Gene3D" id="3.30.70.920">
    <property type="match status" value="1"/>
</dbReference>
<dbReference type="InterPro" id="IPR019888">
    <property type="entry name" value="Tscrpt_reg_AsnC-like"/>
</dbReference>
<dbReference type="GO" id="GO:0006355">
    <property type="term" value="P:regulation of DNA-templated transcription"/>
    <property type="evidence" value="ECO:0007669"/>
    <property type="project" value="UniProtKB-ARBA"/>
</dbReference>